<dbReference type="SMART" id="SM00091">
    <property type="entry name" value="PAS"/>
    <property type="match status" value="1"/>
</dbReference>
<evidence type="ECO:0000259" key="4">
    <source>
        <dbReference type="PROSITE" id="PS50883"/>
    </source>
</evidence>
<keyword evidence="1" id="KW-1133">Transmembrane helix</keyword>
<dbReference type="InterPro" id="IPR035919">
    <property type="entry name" value="EAL_sf"/>
</dbReference>
<dbReference type="PROSITE" id="PS50885">
    <property type="entry name" value="HAMP"/>
    <property type="match status" value="1"/>
</dbReference>
<protein>
    <submittedName>
        <fullName evidence="7">EAL domain-containing protein</fullName>
    </submittedName>
</protein>
<dbReference type="SUPFAM" id="SSF158472">
    <property type="entry name" value="HAMP domain-like"/>
    <property type="match status" value="1"/>
</dbReference>
<evidence type="ECO:0000259" key="2">
    <source>
        <dbReference type="PROSITE" id="PS50112"/>
    </source>
</evidence>
<feature type="transmembrane region" description="Helical" evidence="1">
    <location>
        <begin position="299"/>
        <end position="320"/>
    </location>
</feature>
<dbReference type="PROSITE" id="PS50887">
    <property type="entry name" value="GGDEF"/>
    <property type="match status" value="1"/>
</dbReference>
<dbReference type="PROSITE" id="PS50112">
    <property type="entry name" value="PAS"/>
    <property type="match status" value="1"/>
</dbReference>
<dbReference type="Pfam" id="PF08447">
    <property type="entry name" value="PAS_3"/>
    <property type="match status" value="1"/>
</dbReference>
<dbReference type="Pfam" id="PF00990">
    <property type="entry name" value="GGDEF"/>
    <property type="match status" value="1"/>
</dbReference>
<dbReference type="InterPro" id="IPR001633">
    <property type="entry name" value="EAL_dom"/>
</dbReference>
<dbReference type="PANTHER" id="PTHR44757:SF2">
    <property type="entry name" value="BIOFILM ARCHITECTURE MAINTENANCE PROTEIN MBAA"/>
    <property type="match status" value="1"/>
</dbReference>
<dbReference type="InterPro" id="IPR013655">
    <property type="entry name" value="PAS_fold_3"/>
</dbReference>
<dbReference type="PANTHER" id="PTHR44757">
    <property type="entry name" value="DIGUANYLATE CYCLASE DGCP"/>
    <property type="match status" value="1"/>
</dbReference>
<keyword evidence="8" id="KW-1185">Reference proteome</keyword>
<organism evidence="7 8">
    <name type="scientific">Neiella holothuriorum</name>
    <dbReference type="NCBI Taxonomy" id="2870530"/>
    <lineage>
        <taxon>Bacteria</taxon>
        <taxon>Pseudomonadati</taxon>
        <taxon>Pseudomonadota</taxon>
        <taxon>Gammaproteobacteria</taxon>
        <taxon>Alteromonadales</taxon>
        <taxon>Echinimonadaceae</taxon>
        <taxon>Neiella</taxon>
    </lineage>
</organism>
<dbReference type="Gene3D" id="3.30.450.20">
    <property type="entry name" value="PAS domain"/>
    <property type="match status" value="1"/>
</dbReference>
<dbReference type="CDD" id="cd01948">
    <property type="entry name" value="EAL"/>
    <property type="match status" value="1"/>
</dbReference>
<dbReference type="SMART" id="SM00267">
    <property type="entry name" value="GGDEF"/>
    <property type="match status" value="1"/>
</dbReference>
<evidence type="ECO:0000259" key="3">
    <source>
        <dbReference type="PROSITE" id="PS50113"/>
    </source>
</evidence>
<dbReference type="InterPro" id="IPR000700">
    <property type="entry name" value="PAS-assoc_C"/>
</dbReference>
<keyword evidence="1" id="KW-0472">Membrane</keyword>
<dbReference type="CDD" id="cd06225">
    <property type="entry name" value="HAMP"/>
    <property type="match status" value="1"/>
</dbReference>
<evidence type="ECO:0000259" key="5">
    <source>
        <dbReference type="PROSITE" id="PS50885"/>
    </source>
</evidence>
<dbReference type="SUPFAM" id="SSF141868">
    <property type="entry name" value="EAL domain-like"/>
    <property type="match status" value="1"/>
</dbReference>
<sequence length="945" mass="106459">MLSRLLANTKISHKLLLALFFIGLVPPSSAVWLSYKVAKHALIEQANTNAETQVKQFAKQANLQLAHTEQVLSRILGIDEVHQFFAMSDDSFDTYQRLAIRAQIPQILNNFTYIPGLNDINLMREDGVLLHFGSHAKLGTVPPQIRNALLASARVRPGEASWIGGQSYSFSGSEALSESSMAVIMPFEQYNAKSLKNEVRGIILLNINAPLFFDFFSQVPVDIAIADQRMQFVFHHKTPLIGKSLEPPLQQLIAQQQSGTIEQHNERLMVEQIAINGDRWRLLLFQSEQALLASIERIFWLYLCAAVAGLAIIICAVRYFERYLVAPLTQVTEGLRQLHRENFTDTKPLQVKSRDEIGVLIQWFNRYLQEVQQRLMMEKSLRASESRYALATAASNDALFEWDFDTDEIYYSARCAKLFGIASQLANKSHWLDNISPTDRASIEQAIEQHLAGHTQVLNIEYGFVDPEGRPRRLHTRALAEFDQHSQAVRLAGSHTDITLSHQQEAQLQYDASHDYLTGLFNRQWLFQQMNELLSNKKTGACQPFAIALFDLDSFKVINDSLGHSLGDRLLQAVAERLSTELGEHAQLARLGGDEFVMLIELGNNLPERVQHIVKQLLESVAEPFNIRMNKVQTTASAGIVFSTSCDESCSQSPEDILRDADIALYQAKDAGKNCLVVFEAQMRQQLLESIELENQLAQAIANDQLTLHYQPIYELSGKRVIGCEALVRWIHPKLGFISPADFIPIAEKSSLILELGQWVYQTACQQLQRWDLDAQLPNLNMSINMSPKQFDDESFFTMVPQLLRRLSLDPARISLELTETAILEHTERNQKLLATIKQSGMRIYLDDFGTGYSSIAHLATTPIDAIKIDKTFVDKACIYERDNRLLVSILAMAKHLELDVVAEGIETPDQLNLLISNGCALGQGYLLARPMPADEFADLVRSQG</sequence>
<dbReference type="InterPro" id="IPR043128">
    <property type="entry name" value="Rev_trsase/Diguanyl_cyclase"/>
</dbReference>
<feature type="domain" description="PAS" evidence="2">
    <location>
        <begin position="384"/>
        <end position="454"/>
    </location>
</feature>
<dbReference type="Pfam" id="PF00563">
    <property type="entry name" value="EAL"/>
    <property type="match status" value="1"/>
</dbReference>
<dbReference type="Proteomes" id="UP001166251">
    <property type="component" value="Unassembled WGS sequence"/>
</dbReference>
<gene>
    <name evidence="7" type="ORF">K0504_08630</name>
</gene>
<dbReference type="SUPFAM" id="SSF55785">
    <property type="entry name" value="PYP-like sensor domain (PAS domain)"/>
    <property type="match status" value="1"/>
</dbReference>
<dbReference type="InterPro" id="IPR003660">
    <property type="entry name" value="HAMP_dom"/>
</dbReference>
<dbReference type="CDD" id="cd00130">
    <property type="entry name" value="PAS"/>
    <property type="match status" value="1"/>
</dbReference>
<dbReference type="SUPFAM" id="SSF55073">
    <property type="entry name" value="Nucleotide cyclase"/>
    <property type="match status" value="1"/>
</dbReference>
<dbReference type="InterPro" id="IPR052155">
    <property type="entry name" value="Biofilm_reg_signaling"/>
</dbReference>
<dbReference type="InterPro" id="IPR029787">
    <property type="entry name" value="Nucleotide_cyclase"/>
</dbReference>
<evidence type="ECO:0000313" key="8">
    <source>
        <dbReference type="Proteomes" id="UP001166251"/>
    </source>
</evidence>
<dbReference type="NCBIfam" id="TIGR00254">
    <property type="entry name" value="GGDEF"/>
    <property type="match status" value="1"/>
</dbReference>
<dbReference type="PROSITE" id="PS50113">
    <property type="entry name" value="PAC"/>
    <property type="match status" value="1"/>
</dbReference>
<dbReference type="PROSITE" id="PS50883">
    <property type="entry name" value="EAL"/>
    <property type="match status" value="1"/>
</dbReference>
<dbReference type="NCBIfam" id="TIGR00229">
    <property type="entry name" value="sensory_box"/>
    <property type="match status" value="1"/>
</dbReference>
<feature type="domain" description="EAL" evidence="4">
    <location>
        <begin position="690"/>
        <end position="945"/>
    </location>
</feature>
<dbReference type="Gene3D" id="3.30.70.270">
    <property type="match status" value="1"/>
</dbReference>
<dbReference type="Gene3D" id="3.20.20.450">
    <property type="entry name" value="EAL domain"/>
    <property type="match status" value="1"/>
</dbReference>
<evidence type="ECO:0000259" key="6">
    <source>
        <dbReference type="PROSITE" id="PS50887"/>
    </source>
</evidence>
<comment type="caution">
    <text evidence="7">The sequence shown here is derived from an EMBL/GenBank/DDBJ whole genome shotgun (WGS) entry which is preliminary data.</text>
</comment>
<feature type="domain" description="HAMP" evidence="5">
    <location>
        <begin position="322"/>
        <end position="376"/>
    </location>
</feature>
<evidence type="ECO:0000313" key="7">
    <source>
        <dbReference type="EMBL" id="MBW8191097.1"/>
    </source>
</evidence>
<dbReference type="SMART" id="SM00052">
    <property type="entry name" value="EAL"/>
    <property type="match status" value="1"/>
</dbReference>
<dbReference type="RefSeq" id="WP_220103777.1">
    <property type="nucleotide sequence ID" value="NZ_JAHZSS010000008.1"/>
</dbReference>
<dbReference type="InterPro" id="IPR000160">
    <property type="entry name" value="GGDEF_dom"/>
</dbReference>
<reference evidence="7" key="1">
    <citation type="submission" date="2021-07" db="EMBL/GenBank/DDBJ databases">
        <title>Neiella marina sp. nov., isolated from the intestinal content of sea cucumber Apostichopus japonicus.</title>
        <authorList>
            <person name="Bai X."/>
        </authorList>
    </citation>
    <scope>NUCLEOTIDE SEQUENCE</scope>
    <source>
        <strain evidence="7">126</strain>
    </source>
</reference>
<feature type="domain" description="GGDEF" evidence="6">
    <location>
        <begin position="543"/>
        <end position="681"/>
    </location>
</feature>
<proteinExistence type="predicted"/>
<accession>A0ABS7EFH0</accession>
<feature type="domain" description="PAC" evidence="3">
    <location>
        <begin position="458"/>
        <end position="510"/>
    </location>
</feature>
<name>A0ABS7EFH0_9GAMM</name>
<dbReference type="EMBL" id="JAHZSS010000008">
    <property type="protein sequence ID" value="MBW8191097.1"/>
    <property type="molecule type" value="Genomic_DNA"/>
</dbReference>
<dbReference type="InterPro" id="IPR000014">
    <property type="entry name" value="PAS"/>
</dbReference>
<evidence type="ECO:0000256" key="1">
    <source>
        <dbReference type="SAM" id="Phobius"/>
    </source>
</evidence>
<keyword evidence="1" id="KW-0812">Transmembrane</keyword>
<dbReference type="Gene3D" id="6.10.340.10">
    <property type="match status" value="1"/>
</dbReference>
<dbReference type="InterPro" id="IPR035965">
    <property type="entry name" value="PAS-like_dom_sf"/>
</dbReference>
<dbReference type="CDD" id="cd01949">
    <property type="entry name" value="GGDEF"/>
    <property type="match status" value="1"/>
</dbReference>